<dbReference type="Proteomes" id="UP000245535">
    <property type="component" value="Unassembled WGS sequence"/>
</dbReference>
<name>A0A315ZHJ8_SEDFL</name>
<proteinExistence type="predicted"/>
<comment type="caution">
    <text evidence="1">The sequence shown here is derived from an EMBL/GenBank/DDBJ whole genome shotgun (WGS) entry which is preliminary data.</text>
</comment>
<organism evidence="1 2">
    <name type="scientific">Sediminitomix flava</name>
    <dbReference type="NCBI Taxonomy" id="379075"/>
    <lineage>
        <taxon>Bacteria</taxon>
        <taxon>Pseudomonadati</taxon>
        <taxon>Bacteroidota</taxon>
        <taxon>Cytophagia</taxon>
        <taxon>Cytophagales</taxon>
        <taxon>Flammeovirgaceae</taxon>
        <taxon>Sediminitomix</taxon>
    </lineage>
</organism>
<dbReference type="EMBL" id="QGDO01000001">
    <property type="protein sequence ID" value="PWJ45046.1"/>
    <property type="molecule type" value="Genomic_DNA"/>
</dbReference>
<evidence type="ECO:0000313" key="2">
    <source>
        <dbReference type="Proteomes" id="UP000245535"/>
    </source>
</evidence>
<evidence type="ECO:0000313" key="1">
    <source>
        <dbReference type="EMBL" id="PWJ45046.1"/>
    </source>
</evidence>
<dbReference type="InterPro" id="IPR018673">
    <property type="entry name" value="DUF2141"/>
</dbReference>
<accession>A0A315ZHJ8</accession>
<dbReference type="Pfam" id="PF09912">
    <property type="entry name" value="DUF2141"/>
    <property type="match status" value="1"/>
</dbReference>
<reference evidence="1 2" key="1">
    <citation type="submission" date="2018-03" db="EMBL/GenBank/DDBJ databases">
        <title>Genomic Encyclopedia of Archaeal and Bacterial Type Strains, Phase II (KMG-II): from individual species to whole genera.</title>
        <authorList>
            <person name="Goeker M."/>
        </authorList>
    </citation>
    <scope>NUCLEOTIDE SEQUENCE [LARGE SCALE GENOMIC DNA]</scope>
    <source>
        <strain evidence="1 2">DSM 28229</strain>
    </source>
</reference>
<dbReference type="RefSeq" id="WP_109616500.1">
    <property type="nucleotide sequence ID" value="NZ_QGDO01000001.1"/>
</dbReference>
<keyword evidence="2" id="KW-1185">Reference proteome</keyword>
<dbReference type="OrthoDB" id="9788332at2"/>
<protein>
    <submittedName>
        <fullName evidence="1">Uncharacterized protein (DUF2141 family)</fullName>
    </submittedName>
</protein>
<sequence length="144" mass="16324">MYRFLFVLTFLLPFIAKGQSTEGKLTVKTTGYERVKGDVLILLFKGEDGFPGDHEKAFRKAKEELKGAEHYFYFDGLPQGNYAIIVVHDENENGLADTNWIGIPKESIGISNYPKIGRPEYEMAKISLEEAESKELNIVVDKVF</sequence>
<dbReference type="AlphaFoldDB" id="A0A315ZHJ8"/>
<gene>
    <name evidence="1" type="ORF">BC781_1011449</name>
</gene>